<organism evidence="2 3">
    <name type="scientific">Pseudomassariella vexata</name>
    <dbReference type="NCBI Taxonomy" id="1141098"/>
    <lineage>
        <taxon>Eukaryota</taxon>
        <taxon>Fungi</taxon>
        <taxon>Dikarya</taxon>
        <taxon>Ascomycota</taxon>
        <taxon>Pezizomycotina</taxon>
        <taxon>Sordariomycetes</taxon>
        <taxon>Xylariomycetidae</taxon>
        <taxon>Amphisphaeriales</taxon>
        <taxon>Pseudomassariaceae</taxon>
        <taxon>Pseudomassariella</taxon>
    </lineage>
</organism>
<feature type="compositionally biased region" description="Basic residues" evidence="1">
    <location>
        <begin position="89"/>
        <end position="100"/>
    </location>
</feature>
<sequence length="162" mass="17395">MPSKDTKSTEAANSGGPAVLAFTPAETCMVMAIFKNSTASGKPTPNWNAVAEDMSSTSVESMKVRFGQISRKYGWFTGVASPSIPAVSRPKKTPVSKKRARTAEYGDDAIEDTPTSKKKRTTGPEKATKKEATIDVAVKDEVEDVFGNFNDHIDRTMTDGVA</sequence>
<feature type="compositionally biased region" description="Basic and acidic residues" evidence="1">
    <location>
        <begin position="122"/>
        <end position="132"/>
    </location>
</feature>
<evidence type="ECO:0000256" key="1">
    <source>
        <dbReference type="SAM" id="MobiDB-lite"/>
    </source>
</evidence>
<dbReference type="Proteomes" id="UP000193689">
    <property type="component" value="Unassembled WGS sequence"/>
</dbReference>
<dbReference type="AlphaFoldDB" id="A0A1Y2EG58"/>
<feature type="region of interest" description="Disordered" evidence="1">
    <location>
        <begin position="83"/>
        <end position="132"/>
    </location>
</feature>
<evidence type="ECO:0000313" key="2">
    <source>
        <dbReference type="EMBL" id="ORY70294.1"/>
    </source>
</evidence>
<evidence type="ECO:0000313" key="3">
    <source>
        <dbReference type="Proteomes" id="UP000193689"/>
    </source>
</evidence>
<comment type="caution">
    <text evidence="2">The sequence shown here is derived from an EMBL/GenBank/DDBJ whole genome shotgun (WGS) entry which is preliminary data.</text>
</comment>
<protein>
    <recommendedName>
        <fullName evidence="4">Myb-like domain-containing protein</fullName>
    </recommendedName>
</protein>
<dbReference type="InParanoid" id="A0A1Y2EG58"/>
<dbReference type="EMBL" id="MCFJ01000002">
    <property type="protein sequence ID" value="ORY70294.1"/>
    <property type="molecule type" value="Genomic_DNA"/>
</dbReference>
<proteinExistence type="predicted"/>
<evidence type="ECO:0008006" key="4">
    <source>
        <dbReference type="Google" id="ProtNLM"/>
    </source>
</evidence>
<dbReference type="RefSeq" id="XP_040720244.1">
    <property type="nucleotide sequence ID" value="XM_040863375.1"/>
</dbReference>
<gene>
    <name evidence="2" type="ORF">BCR38DRAFT_481432</name>
</gene>
<dbReference type="STRING" id="1141098.A0A1Y2EG58"/>
<accession>A0A1Y2EG58</accession>
<dbReference type="GeneID" id="63779587"/>
<reference evidence="2 3" key="1">
    <citation type="submission" date="2016-07" db="EMBL/GenBank/DDBJ databases">
        <title>Pervasive Adenine N6-methylation of Active Genes in Fungi.</title>
        <authorList>
            <consortium name="DOE Joint Genome Institute"/>
            <person name="Mondo S.J."/>
            <person name="Dannebaum R.O."/>
            <person name="Kuo R.C."/>
            <person name="Labutti K."/>
            <person name="Haridas S."/>
            <person name="Kuo A."/>
            <person name="Salamov A."/>
            <person name="Ahrendt S.R."/>
            <person name="Lipzen A."/>
            <person name="Sullivan W."/>
            <person name="Andreopoulos W.B."/>
            <person name="Clum A."/>
            <person name="Lindquist E."/>
            <person name="Daum C."/>
            <person name="Ramamoorthy G.K."/>
            <person name="Gryganskyi A."/>
            <person name="Culley D."/>
            <person name="Magnuson J.K."/>
            <person name="James T.Y."/>
            <person name="O'Malley M.A."/>
            <person name="Stajich J.E."/>
            <person name="Spatafora J.W."/>
            <person name="Visel A."/>
            <person name="Grigoriev I.V."/>
        </authorList>
    </citation>
    <scope>NUCLEOTIDE SEQUENCE [LARGE SCALE GENOMIC DNA]</scope>
    <source>
        <strain evidence="2 3">CBS 129021</strain>
    </source>
</reference>
<keyword evidence="3" id="KW-1185">Reference proteome</keyword>
<dbReference type="OrthoDB" id="5239281at2759"/>
<name>A0A1Y2EG58_9PEZI</name>